<gene>
    <name evidence="1" type="ORF">JFY71_02840</name>
</gene>
<accession>A0AC61MYP6</accession>
<evidence type="ECO:0000313" key="1">
    <source>
        <dbReference type="EMBL" id="QQK08491.1"/>
    </source>
</evidence>
<name>A0AC61MYP6_9FIRM</name>
<dbReference type="Proteomes" id="UP000595814">
    <property type="component" value="Chromosome"/>
</dbReference>
<keyword evidence="2" id="KW-1185">Reference proteome</keyword>
<evidence type="ECO:0000313" key="2">
    <source>
        <dbReference type="Proteomes" id="UP000595814"/>
    </source>
</evidence>
<proteinExistence type="predicted"/>
<reference evidence="1 2" key="1">
    <citation type="journal article" date="2022" name="Int. J. Syst. Evol. Microbiol.">
        <title>Miniphocaeibacter halophilus sp. nov., an ammonium-tolerant acetate-producing bacterium isolated from a biogas system.</title>
        <authorList>
            <person name="Schnurer A."/>
            <person name="Singh A."/>
            <person name="Bi S."/>
            <person name="Qiao W."/>
            <person name="Westerholm M."/>
        </authorList>
    </citation>
    <scope>NUCLEOTIDE SEQUENCE [LARGE SCALE GENOMIC DNA]</scope>
    <source>
        <strain evidence="1 2">AMB_01</strain>
    </source>
</reference>
<dbReference type="EMBL" id="CP066744">
    <property type="protein sequence ID" value="QQK08491.1"/>
    <property type="molecule type" value="Genomic_DNA"/>
</dbReference>
<organism evidence="1 2">
    <name type="scientific">Miniphocaeibacter halophilus</name>
    <dbReference type="NCBI Taxonomy" id="2931922"/>
    <lineage>
        <taxon>Bacteria</taxon>
        <taxon>Bacillati</taxon>
        <taxon>Bacillota</taxon>
        <taxon>Tissierellia</taxon>
        <taxon>Tissierellales</taxon>
        <taxon>Peptoniphilaceae</taxon>
        <taxon>Miniphocaeibacter</taxon>
    </lineage>
</organism>
<sequence length="125" mass="14317">MNRISNNKFEKKITENMLNYYDLLHGGEAFKIMDATAGYISREFVNGKTVTKAAKEVVYHNSSYLGETVVSQGEIVKVGRTSMEVYVENRIRERDNILITSATFVMVSVDNDFRPKEIKKRSKVN</sequence>
<protein>
    <submittedName>
        <fullName evidence="1">Uncharacterized protein</fullName>
    </submittedName>
</protein>